<feature type="region of interest" description="Disordered" evidence="1">
    <location>
        <begin position="154"/>
        <end position="188"/>
    </location>
</feature>
<organism evidence="2 3">
    <name type="scientific">Mycena chlorophos</name>
    <name type="common">Agaric fungus</name>
    <name type="synonym">Agaricus chlorophos</name>
    <dbReference type="NCBI Taxonomy" id="658473"/>
    <lineage>
        <taxon>Eukaryota</taxon>
        <taxon>Fungi</taxon>
        <taxon>Dikarya</taxon>
        <taxon>Basidiomycota</taxon>
        <taxon>Agaricomycotina</taxon>
        <taxon>Agaricomycetes</taxon>
        <taxon>Agaricomycetidae</taxon>
        <taxon>Agaricales</taxon>
        <taxon>Marasmiineae</taxon>
        <taxon>Mycenaceae</taxon>
        <taxon>Mycena</taxon>
    </lineage>
</organism>
<evidence type="ECO:0000313" key="2">
    <source>
        <dbReference type="EMBL" id="GAT56623.1"/>
    </source>
</evidence>
<feature type="compositionally biased region" description="Pro residues" evidence="1">
    <location>
        <begin position="63"/>
        <end position="74"/>
    </location>
</feature>
<feature type="region of interest" description="Disordered" evidence="1">
    <location>
        <begin position="1"/>
        <end position="34"/>
    </location>
</feature>
<evidence type="ECO:0008006" key="4">
    <source>
        <dbReference type="Google" id="ProtNLM"/>
    </source>
</evidence>
<dbReference type="EMBL" id="DF849315">
    <property type="protein sequence ID" value="GAT56623.1"/>
    <property type="molecule type" value="Genomic_DNA"/>
</dbReference>
<keyword evidence="3" id="KW-1185">Reference proteome</keyword>
<gene>
    <name evidence="2" type="ORF">MCHLO_13252</name>
</gene>
<reference evidence="2" key="1">
    <citation type="submission" date="2014-09" db="EMBL/GenBank/DDBJ databases">
        <title>Genome sequence of the luminous mushroom Mycena chlorophos for searching fungal bioluminescence genes.</title>
        <authorList>
            <person name="Tanaka Y."/>
            <person name="Kasuga D."/>
            <person name="Oba Y."/>
            <person name="Hase S."/>
            <person name="Sato K."/>
            <person name="Oba Y."/>
            <person name="Sakakibara Y."/>
        </authorList>
    </citation>
    <scope>NUCLEOTIDE SEQUENCE</scope>
</reference>
<feature type="region of interest" description="Disordered" evidence="1">
    <location>
        <begin position="46"/>
        <end position="138"/>
    </location>
</feature>
<dbReference type="Proteomes" id="UP000815677">
    <property type="component" value="Unassembled WGS sequence"/>
</dbReference>
<name>A0ABQ0LZV2_MYCCL</name>
<accession>A0ABQ0LZV2</accession>
<evidence type="ECO:0000313" key="3">
    <source>
        <dbReference type="Proteomes" id="UP000815677"/>
    </source>
</evidence>
<sequence>MTSSPSASTTSLVTVSDTATISSRAPLVPRKDTKDFSDAFSSLQSTYGFGAAPAPVARKTPKTRPPAPAPPVSPQPTGVPKDYQAAFGDLQSSFGFGMTTGPGPVPKSRPSRKHLAPAPAPARAVAGPAPKPKGAPRQKDYAAAFGQLQSSFGFGESTGPHPVAKTAAVKDGGAPPLPSSRNSFVHPPKNRRAISILNQYLPPHISRYALSTPSFHAALP</sequence>
<proteinExistence type="predicted"/>
<protein>
    <recommendedName>
        <fullName evidence="4">Proteophosphoglycan 5</fullName>
    </recommendedName>
</protein>
<evidence type="ECO:0000256" key="1">
    <source>
        <dbReference type="SAM" id="MobiDB-lite"/>
    </source>
</evidence>
<feature type="compositionally biased region" description="Polar residues" evidence="1">
    <location>
        <begin position="1"/>
        <end position="23"/>
    </location>
</feature>